<proteinExistence type="predicted"/>
<dbReference type="Proteomes" id="UP000654345">
    <property type="component" value="Unassembled WGS sequence"/>
</dbReference>
<keyword evidence="3" id="KW-1185">Reference proteome</keyword>
<dbReference type="Pfam" id="PF03473">
    <property type="entry name" value="MOSC"/>
    <property type="match status" value="1"/>
</dbReference>
<feature type="domain" description="MOSC" evidence="1">
    <location>
        <begin position="125"/>
        <end position="265"/>
    </location>
</feature>
<dbReference type="SUPFAM" id="SSF50800">
    <property type="entry name" value="PK beta-barrel domain-like"/>
    <property type="match status" value="1"/>
</dbReference>
<organism evidence="2 3">
    <name type="scientific">Ktedonobacter robiniae</name>
    <dbReference type="NCBI Taxonomy" id="2778365"/>
    <lineage>
        <taxon>Bacteria</taxon>
        <taxon>Bacillati</taxon>
        <taxon>Chloroflexota</taxon>
        <taxon>Ktedonobacteria</taxon>
        <taxon>Ktedonobacterales</taxon>
        <taxon>Ktedonobacteraceae</taxon>
        <taxon>Ktedonobacter</taxon>
    </lineage>
</organism>
<dbReference type="SUPFAM" id="SSF141673">
    <property type="entry name" value="MOSC N-terminal domain-like"/>
    <property type="match status" value="1"/>
</dbReference>
<dbReference type="PANTHER" id="PTHR14237">
    <property type="entry name" value="MOLYBDOPTERIN COFACTOR SULFURASE MOSC"/>
    <property type="match status" value="1"/>
</dbReference>
<evidence type="ECO:0000313" key="2">
    <source>
        <dbReference type="EMBL" id="GHO57176.1"/>
    </source>
</evidence>
<dbReference type="InterPro" id="IPR005302">
    <property type="entry name" value="MoCF_Sase_C"/>
</dbReference>
<dbReference type="InterPro" id="IPR011037">
    <property type="entry name" value="Pyrv_Knase-like_insert_dom_sf"/>
</dbReference>
<evidence type="ECO:0000259" key="1">
    <source>
        <dbReference type="PROSITE" id="PS51340"/>
    </source>
</evidence>
<dbReference type="PANTHER" id="PTHR14237:SF19">
    <property type="entry name" value="MITOCHONDRIAL AMIDOXIME REDUCING COMPONENT 1"/>
    <property type="match status" value="1"/>
</dbReference>
<name>A0ABQ3UWG8_9CHLR</name>
<gene>
    <name evidence="2" type="ORF">KSB_56510</name>
</gene>
<dbReference type="RefSeq" id="WP_201373598.1">
    <property type="nucleotide sequence ID" value="NZ_BNJG01000002.1"/>
</dbReference>
<sequence>MSDFFLRRIRIYPIKACAGTDIQRAYVDMRGLRYDRRWMLVNEQGRDLHQFDHPRLASVVVTLDDDGLFIQAPGMPLLHIPLQPQHSTSRTVQWHQGICEALPVSDQADEWFQDFLHVPCQLVFMPENAQHPVEPGYEVGHDLANFTSFHYHLLGEGSLEDLNQRLEKPVSLERFRPNLVIAGTPAFAEDSWRTIRINQQLFHVVKPCDRCAITTVDPVLGVMTGKEPMTTLARYRTFHKKVLFGQYLLSQDAGMLQVGDRVEVVEQQTPLMI</sequence>
<reference evidence="2 3" key="1">
    <citation type="journal article" date="2021" name="Int. J. Syst. Evol. Microbiol.">
        <title>Reticulibacter mediterranei gen. nov., sp. nov., within the new family Reticulibacteraceae fam. nov., and Ktedonospora formicarum gen. nov., sp. nov., Ktedonobacter robiniae sp. nov., Dictyobacter formicarum sp. nov. and Dictyobacter arantiisoli sp. nov., belonging to the class Ktedonobacteria.</title>
        <authorList>
            <person name="Yabe S."/>
            <person name="Zheng Y."/>
            <person name="Wang C.M."/>
            <person name="Sakai Y."/>
            <person name="Abe K."/>
            <person name="Yokota A."/>
            <person name="Donadio S."/>
            <person name="Cavaletti L."/>
            <person name="Monciardini P."/>
        </authorList>
    </citation>
    <scope>NUCLEOTIDE SEQUENCE [LARGE SCALE GENOMIC DNA]</scope>
    <source>
        <strain evidence="2 3">SOSP1-30</strain>
    </source>
</reference>
<evidence type="ECO:0000313" key="3">
    <source>
        <dbReference type="Proteomes" id="UP000654345"/>
    </source>
</evidence>
<dbReference type="PROSITE" id="PS51340">
    <property type="entry name" value="MOSC"/>
    <property type="match status" value="1"/>
</dbReference>
<dbReference type="InterPro" id="IPR005303">
    <property type="entry name" value="MOCOS_middle"/>
</dbReference>
<protein>
    <submittedName>
        <fullName evidence="2">MOSC domain-containing protein</fullName>
    </submittedName>
</protein>
<comment type="caution">
    <text evidence="2">The sequence shown here is derived from an EMBL/GenBank/DDBJ whole genome shotgun (WGS) entry which is preliminary data.</text>
</comment>
<accession>A0ABQ3UWG8</accession>
<dbReference type="EMBL" id="BNJG01000002">
    <property type="protein sequence ID" value="GHO57176.1"/>
    <property type="molecule type" value="Genomic_DNA"/>
</dbReference>
<dbReference type="Pfam" id="PF03476">
    <property type="entry name" value="MOSC_N"/>
    <property type="match status" value="1"/>
</dbReference>